<dbReference type="Proteomes" id="UP000267223">
    <property type="component" value="Unassembled WGS sequence"/>
</dbReference>
<dbReference type="GO" id="GO:0005507">
    <property type="term" value="F:copper ion binding"/>
    <property type="evidence" value="ECO:0007669"/>
    <property type="project" value="InterPro"/>
</dbReference>
<organism evidence="6 7">
    <name type="scientific">Hanamia caeni</name>
    <dbReference type="NCBI Taxonomy" id="2294116"/>
    <lineage>
        <taxon>Bacteria</taxon>
        <taxon>Pseudomonadati</taxon>
        <taxon>Bacteroidota</taxon>
        <taxon>Chitinophagia</taxon>
        <taxon>Chitinophagales</taxon>
        <taxon>Chitinophagaceae</taxon>
        <taxon>Hanamia</taxon>
    </lineage>
</organism>
<dbReference type="InterPro" id="IPR018152">
    <property type="entry name" value="SOD_Cu/Zn_BS"/>
</dbReference>
<dbReference type="EMBL" id="RJJR01000009">
    <property type="protein sequence ID" value="RNI35755.1"/>
    <property type="molecule type" value="Genomic_DNA"/>
</dbReference>
<dbReference type="Gene3D" id="2.60.40.200">
    <property type="entry name" value="Superoxide dismutase, copper/zinc binding domain"/>
    <property type="match status" value="1"/>
</dbReference>
<feature type="compositionally biased region" description="Low complexity" evidence="3">
    <location>
        <begin position="30"/>
        <end position="45"/>
    </location>
</feature>
<dbReference type="OrthoDB" id="9792957at2"/>
<keyword evidence="2" id="KW-0862">Zinc</keyword>
<dbReference type="SUPFAM" id="SSF49329">
    <property type="entry name" value="Cu,Zn superoxide dismutase-like"/>
    <property type="match status" value="1"/>
</dbReference>
<dbReference type="InterPro" id="IPR036423">
    <property type="entry name" value="SOD-like_Cu/Zn_dom_sf"/>
</dbReference>
<accession>A0A3M9NE78</accession>
<evidence type="ECO:0000313" key="7">
    <source>
        <dbReference type="Proteomes" id="UP000267223"/>
    </source>
</evidence>
<comment type="cofactor">
    <cofactor evidence="2">
        <name>Zn(2+)</name>
        <dbReference type="ChEBI" id="CHEBI:29105"/>
    </cofactor>
    <text evidence="2">Binds 1 zinc ion per subunit.</text>
</comment>
<dbReference type="PRINTS" id="PR00068">
    <property type="entry name" value="CUZNDISMTASE"/>
</dbReference>
<dbReference type="InterPro" id="IPR024134">
    <property type="entry name" value="SOD_Cu/Zn_/chaperone"/>
</dbReference>
<keyword evidence="7" id="KW-1185">Reference proteome</keyword>
<feature type="region of interest" description="Disordered" evidence="3">
    <location>
        <begin position="30"/>
        <end position="49"/>
    </location>
</feature>
<evidence type="ECO:0000256" key="3">
    <source>
        <dbReference type="SAM" id="MobiDB-lite"/>
    </source>
</evidence>
<evidence type="ECO:0000259" key="5">
    <source>
        <dbReference type="Pfam" id="PF00080"/>
    </source>
</evidence>
<dbReference type="PANTHER" id="PTHR10003">
    <property type="entry name" value="SUPEROXIDE DISMUTASE CU-ZN -RELATED"/>
    <property type="match status" value="1"/>
</dbReference>
<keyword evidence="2" id="KW-0560">Oxidoreductase</keyword>
<dbReference type="RefSeq" id="WP_123121035.1">
    <property type="nucleotide sequence ID" value="NZ_RJJR01000009.1"/>
</dbReference>
<feature type="domain" description="Superoxide dismutase copper/zinc binding" evidence="5">
    <location>
        <begin position="67"/>
        <end position="198"/>
    </location>
</feature>
<dbReference type="AlphaFoldDB" id="A0A3M9NE78"/>
<dbReference type="Pfam" id="PF00080">
    <property type="entry name" value="Sod_Cu"/>
    <property type="match status" value="1"/>
</dbReference>
<comment type="function">
    <text evidence="2">Destroys radicals which are normally produced within the cells and which are toxic to biological systems.</text>
</comment>
<feature type="signal peptide" evidence="4">
    <location>
        <begin position="1"/>
        <end position="24"/>
    </location>
</feature>
<name>A0A3M9NE78_9BACT</name>
<protein>
    <recommendedName>
        <fullName evidence="2">Superoxide dismutase [Cu-Zn]</fullName>
        <ecNumber evidence="2">1.15.1.1</ecNumber>
    </recommendedName>
</protein>
<comment type="cofactor">
    <cofactor evidence="2">
        <name>Cu cation</name>
        <dbReference type="ChEBI" id="CHEBI:23378"/>
    </cofactor>
    <text evidence="2">Binds 1 copper ion per subunit.</text>
</comment>
<keyword evidence="4" id="KW-0732">Signal</keyword>
<comment type="caution">
    <text evidence="6">The sequence shown here is derived from an EMBL/GenBank/DDBJ whole genome shotgun (WGS) entry which is preliminary data.</text>
</comment>
<comment type="catalytic activity">
    <reaction evidence="2">
        <text>2 superoxide + 2 H(+) = H2O2 + O2</text>
        <dbReference type="Rhea" id="RHEA:20696"/>
        <dbReference type="ChEBI" id="CHEBI:15378"/>
        <dbReference type="ChEBI" id="CHEBI:15379"/>
        <dbReference type="ChEBI" id="CHEBI:16240"/>
        <dbReference type="ChEBI" id="CHEBI:18421"/>
        <dbReference type="EC" id="1.15.1.1"/>
    </reaction>
</comment>
<dbReference type="PROSITE" id="PS00332">
    <property type="entry name" value="SOD_CU_ZN_2"/>
    <property type="match status" value="1"/>
</dbReference>
<reference evidence="6 7" key="1">
    <citation type="submission" date="2018-11" db="EMBL/GenBank/DDBJ databases">
        <title>Draft genome sequence of Ferruginibacter sp. BO-59.</title>
        <authorList>
            <person name="Im W.T."/>
        </authorList>
    </citation>
    <scope>NUCLEOTIDE SEQUENCE [LARGE SCALE GENOMIC DNA]</scope>
    <source>
        <strain evidence="6 7">BO-59</strain>
    </source>
</reference>
<sequence>MKQTMQTRIAGMFMVILFAFISCNSNNSKSTSTSDAANDSTSANTKVATQQHAEATLQAIYPDTALTGKAVFDAEAGNKVKMNLQLFIPSKAGKSVAVHIHEHADCGDMGKAAGGHWNPTNAQHGKWGSNSFHSGDIGNVKLDMKGNGSLDLETDLWSLGGDSSTNILNKTIIVHGGEDDFVSQPSGNSGERIGCGVIQ</sequence>
<comment type="similarity">
    <text evidence="1 2">Belongs to the Cu-Zn superoxide dismutase family.</text>
</comment>
<keyword evidence="2" id="KW-0479">Metal-binding</keyword>
<dbReference type="GO" id="GO:0004784">
    <property type="term" value="F:superoxide dismutase activity"/>
    <property type="evidence" value="ECO:0007669"/>
    <property type="project" value="UniProtKB-EC"/>
</dbReference>
<dbReference type="EC" id="1.15.1.1" evidence="2"/>
<evidence type="ECO:0000313" key="6">
    <source>
        <dbReference type="EMBL" id="RNI35755.1"/>
    </source>
</evidence>
<feature type="chain" id="PRO_5018014096" description="Superoxide dismutase [Cu-Zn]" evidence="4">
    <location>
        <begin position="25"/>
        <end position="199"/>
    </location>
</feature>
<keyword evidence="2" id="KW-0186">Copper</keyword>
<evidence type="ECO:0000256" key="4">
    <source>
        <dbReference type="SAM" id="SignalP"/>
    </source>
</evidence>
<dbReference type="InterPro" id="IPR001424">
    <property type="entry name" value="SOD_Cu_Zn_dom"/>
</dbReference>
<proteinExistence type="inferred from homology"/>
<evidence type="ECO:0000256" key="2">
    <source>
        <dbReference type="RuleBase" id="RU000393"/>
    </source>
</evidence>
<dbReference type="PROSITE" id="PS51257">
    <property type="entry name" value="PROKAR_LIPOPROTEIN"/>
    <property type="match status" value="1"/>
</dbReference>
<evidence type="ECO:0000256" key="1">
    <source>
        <dbReference type="ARBA" id="ARBA00010457"/>
    </source>
</evidence>
<gene>
    <name evidence="6" type="ORF">EFY79_12410</name>
</gene>